<dbReference type="AlphaFoldDB" id="R7WBI6"/>
<evidence type="ECO:0000256" key="1">
    <source>
        <dbReference type="SAM" id="MobiDB-lite"/>
    </source>
</evidence>
<sequence>MTTTTPMATEVPPANEVMHTRSGSCSDQELISRLREYGARAQCRAWERAWEAMDISKLFKHTRYLVRHGSEAMDDVWKTDHGTWSSKKLVSIPNTSQGNSPNSPRFVGTKTTMEFKPADGSKAVVSMTRYNLLTTRDDGDGLDLDEDLALCHVFPLEGKGKGTRNRNGKRPRSGHAVDPREPITRDGLEELDQMMSNSKKYPIPDVDMDVHLLLANQPSKHWQNFTKIHTKNPKLMYAACNHCDCDTVLKLTGGPSCGTGSLKHHNDSCRCKPKQEQLPGSSSSTPIPSIALQAIAEQL</sequence>
<evidence type="ECO:0008006" key="3">
    <source>
        <dbReference type="Google" id="ProtNLM"/>
    </source>
</evidence>
<feature type="region of interest" description="Disordered" evidence="1">
    <location>
        <begin position="159"/>
        <end position="185"/>
    </location>
</feature>
<reference evidence="2" key="1">
    <citation type="submission" date="2015-06" db="UniProtKB">
        <authorList>
            <consortium name="EnsemblPlants"/>
        </authorList>
    </citation>
    <scope>IDENTIFICATION</scope>
</reference>
<feature type="compositionally biased region" description="Basic and acidic residues" evidence="1">
    <location>
        <begin position="175"/>
        <end position="185"/>
    </location>
</feature>
<accession>R7WBI6</accession>
<feature type="compositionally biased region" description="Basic residues" evidence="1">
    <location>
        <begin position="161"/>
        <end position="173"/>
    </location>
</feature>
<protein>
    <recommendedName>
        <fullName evidence="3">BED-type domain-containing protein</fullName>
    </recommendedName>
</protein>
<name>R7WBI6_AEGTA</name>
<dbReference type="EnsemblPlants" id="EMT15659">
    <property type="protein sequence ID" value="EMT15659"/>
    <property type="gene ID" value="F775_08803"/>
</dbReference>
<evidence type="ECO:0000313" key="2">
    <source>
        <dbReference type="EnsemblPlants" id="EMT15659"/>
    </source>
</evidence>
<proteinExistence type="predicted"/>
<organism evidence="2">
    <name type="scientific">Aegilops tauschii</name>
    <name type="common">Tausch's goatgrass</name>
    <name type="synonym">Aegilops squarrosa</name>
    <dbReference type="NCBI Taxonomy" id="37682"/>
    <lineage>
        <taxon>Eukaryota</taxon>
        <taxon>Viridiplantae</taxon>
        <taxon>Streptophyta</taxon>
        <taxon>Embryophyta</taxon>
        <taxon>Tracheophyta</taxon>
        <taxon>Spermatophyta</taxon>
        <taxon>Magnoliopsida</taxon>
        <taxon>Liliopsida</taxon>
        <taxon>Poales</taxon>
        <taxon>Poaceae</taxon>
        <taxon>BOP clade</taxon>
        <taxon>Pooideae</taxon>
        <taxon>Triticodae</taxon>
        <taxon>Triticeae</taxon>
        <taxon>Triticinae</taxon>
        <taxon>Aegilops</taxon>
    </lineage>
</organism>